<evidence type="ECO:0000313" key="3">
    <source>
        <dbReference type="Proteomes" id="UP000586976"/>
    </source>
</evidence>
<proteinExistence type="predicted"/>
<dbReference type="Proteomes" id="UP000586976">
    <property type="component" value="Unassembled WGS sequence"/>
</dbReference>
<accession>A0A7W2D477</accession>
<comment type="caution">
    <text evidence="2">The sequence shown here is derived from an EMBL/GenBank/DDBJ whole genome shotgun (WGS) entry which is preliminary data.</text>
</comment>
<evidence type="ECO:0000313" key="2">
    <source>
        <dbReference type="EMBL" id="MBA4864292.1"/>
    </source>
</evidence>
<feature type="compositionally biased region" description="Gly residues" evidence="1">
    <location>
        <begin position="65"/>
        <end position="77"/>
    </location>
</feature>
<protein>
    <submittedName>
        <fullName evidence="2">DUF1259 domain-containing protein</fullName>
    </submittedName>
</protein>
<organism evidence="2 3">
    <name type="scientific">Streptomyces himalayensis subsp. aureolus</name>
    <dbReference type="NCBI Taxonomy" id="2758039"/>
    <lineage>
        <taxon>Bacteria</taxon>
        <taxon>Bacillati</taxon>
        <taxon>Actinomycetota</taxon>
        <taxon>Actinomycetes</taxon>
        <taxon>Kitasatosporales</taxon>
        <taxon>Streptomycetaceae</taxon>
        <taxon>Streptomyces</taxon>
        <taxon>Streptomyces himalayensis</taxon>
    </lineage>
</organism>
<dbReference type="EMBL" id="JACEQY010000028">
    <property type="protein sequence ID" value="MBA4864292.1"/>
    <property type="molecule type" value="Genomic_DNA"/>
</dbReference>
<feature type="region of interest" description="Disordered" evidence="1">
    <location>
        <begin position="65"/>
        <end position="100"/>
    </location>
</feature>
<name>A0A7W2D477_9ACTN</name>
<feature type="region of interest" description="Disordered" evidence="1">
    <location>
        <begin position="1"/>
        <end position="34"/>
    </location>
</feature>
<dbReference type="InterPro" id="IPR011094">
    <property type="entry name" value="Uncharacterised_LppY/LpqO"/>
</dbReference>
<evidence type="ECO:0000256" key="1">
    <source>
        <dbReference type="SAM" id="MobiDB-lite"/>
    </source>
</evidence>
<dbReference type="Pfam" id="PF07485">
    <property type="entry name" value="DUF1529"/>
    <property type="match status" value="2"/>
</dbReference>
<gene>
    <name evidence="2" type="ORF">H1V43_23635</name>
</gene>
<reference evidence="2 3" key="1">
    <citation type="submission" date="2020-07" db="EMBL/GenBank/DDBJ databases">
        <title>Streptomyces isolated from Indian soil.</title>
        <authorList>
            <person name="Mandal S."/>
            <person name="Maiti P.K."/>
        </authorList>
    </citation>
    <scope>NUCLEOTIDE SEQUENCE [LARGE SCALE GENOMIC DNA]</scope>
    <source>
        <strain evidence="2 3">PSKA54</strain>
    </source>
</reference>
<sequence length="371" mass="38140">MGLPRRGLACRRAPGTLPPNDVTTVTSSLDAEEGSRAAVNVNTSLRGLAAAGAALLVGACGSGSGGPGAGGGPGGEQSGTPASEHAASGSGQQPVPTDAEDWQGVTDALGRQGKVMGGTVYRVGFPRGDLKVTSYGVQVKPGLALGSYAAFARYPDGQNLAMGDLVVTEKELPKVTDALHKSGIDQTAVHKHLLAHEPQIWWTHFHASGKNAEMIAQGLKTALDATGTPPPAEPASPGPIDLDTQTIDKALGAKGTNDGGIYKFSFARNQTVTAHGKVLPPATGVTTAINFQPTGDGKAAINGDFAMTAGEVQNVIEVLRSGGIDIVELHNHALDDNPRLFYLHFWAVDDAAKLARTLGQAVDEQDVKPVG</sequence>
<dbReference type="AlphaFoldDB" id="A0A7W2D477"/>
<keyword evidence="3" id="KW-1185">Reference proteome</keyword>